<dbReference type="EnsemblPlants" id="HORVU.MOREX.r3.4HG0394040.1">
    <property type="protein sequence ID" value="HORVU.MOREX.r3.4HG0394040.1"/>
    <property type="gene ID" value="HORVU.MOREX.r3.4HG0394040"/>
</dbReference>
<name>A0A8I6Y8J6_HORVV</name>
<reference evidence="8" key="1">
    <citation type="journal article" date="2012" name="Nature">
        <title>A physical, genetic and functional sequence assembly of the barley genome.</title>
        <authorList>
            <consortium name="The International Barley Genome Sequencing Consortium"/>
            <person name="Mayer K.F."/>
            <person name="Waugh R."/>
            <person name="Brown J.W."/>
            <person name="Schulman A."/>
            <person name="Langridge P."/>
            <person name="Platzer M."/>
            <person name="Fincher G.B."/>
            <person name="Muehlbauer G.J."/>
            <person name="Sato K."/>
            <person name="Close T.J."/>
            <person name="Wise R.P."/>
            <person name="Stein N."/>
        </authorList>
    </citation>
    <scope>NUCLEOTIDE SEQUENCE [LARGE SCALE GENOMIC DNA]</scope>
    <source>
        <strain evidence="8">cv. Morex</strain>
    </source>
</reference>
<dbReference type="GO" id="GO:0008270">
    <property type="term" value="F:zinc ion binding"/>
    <property type="evidence" value="ECO:0007669"/>
    <property type="project" value="UniProtKB-KW"/>
</dbReference>
<evidence type="ECO:0000313" key="7">
    <source>
        <dbReference type="EnsemblPlants" id="HORVU.MOREX.r3.4HG0394040.1"/>
    </source>
</evidence>
<evidence type="ECO:0000256" key="2">
    <source>
        <dbReference type="ARBA" id="ARBA00022771"/>
    </source>
</evidence>
<dbReference type="Gramene" id="HORVU.MOREX.r3.4HG0394040.1">
    <property type="protein sequence ID" value="HORVU.MOREX.r3.4HG0394040.1"/>
    <property type="gene ID" value="HORVU.MOREX.r3.4HG0394040"/>
</dbReference>
<evidence type="ECO:0000256" key="3">
    <source>
        <dbReference type="ARBA" id="ARBA00022833"/>
    </source>
</evidence>
<evidence type="ECO:0000256" key="5">
    <source>
        <dbReference type="SAM" id="Coils"/>
    </source>
</evidence>
<dbReference type="PROSITE" id="PS51999">
    <property type="entry name" value="ZF_GRF"/>
    <property type="match status" value="1"/>
</dbReference>
<feature type="domain" description="GRF-type" evidence="6">
    <location>
        <begin position="43"/>
        <end position="86"/>
    </location>
</feature>
<evidence type="ECO:0000256" key="4">
    <source>
        <dbReference type="PROSITE-ProRule" id="PRU01343"/>
    </source>
</evidence>
<keyword evidence="8" id="KW-1185">Reference proteome</keyword>
<dbReference type="AlphaFoldDB" id="A0A8I6Y8J6"/>
<dbReference type="PANTHER" id="PTHR33248">
    <property type="entry name" value="ZINC ION-BINDING PROTEIN"/>
    <property type="match status" value="1"/>
</dbReference>
<feature type="coiled-coil region" evidence="5">
    <location>
        <begin position="95"/>
        <end position="122"/>
    </location>
</feature>
<evidence type="ECO:0000256" key="1">
    <source>
        <dbReference type="ARBA" id="ARBA00022723"/>
    </source>
</evidence>
<proteinExistence type="predicted"/>
<protein>
    <recommendedName>
        <fullName evidence="6">GRF-type domain-containing protein</fullName>
    </recommendedName>
</protein>
<keyword evidence="5" id="KW-0175">Coiled coil</keyword>
<accession>A0A8I6Y8J6</accession>
<sequence length="125" mass="14210">MALSSSSTGARCSRHGVHAGYSPNPSPIPYHEQPLAYEATDDCWCACKHKGARWISWSNNNPGRRYLKCQRSQVGGCDWFKWFDEPTTPFLRQLLVDLQDAVNNLRGENTRLREVNADLEQGIEE</sequence>
<evidence type="ECO:0000313" key="8">
    <source>
        <dbReference type="Proteomes" id="UP000011116"/>
    </source>
</evidence>
<keyword evidence="3" id="KW-0862">Zinc</keyword>
<reference evidence="7" key="2">
    <citation type="submission" date="2020-10" db="EMBL/GenBank/DDBJ databases">
        <authorList>
            <person name="Scholz U."/>
            <person name="Mascher M."/>
            <person name="Fiebig A."/>
        </authorList>
    </citation>
    <scope>NUCLEOTIDE SEQUENCE [LARGE SCALE GENOMIC DNA]</scope>
    <source>
        <strain evidence="7">cv. Morex</strain>
    </source>
</reference>
<keyword evidence="2 4" id="KW-0863">Zinc-finger</keyword>
<evidence type="ECO:0000259" key="6">
    <source>
        <dbReference type="PROSITE" id="PS51999"/>
    </source>
</evidence>
<dbReference type="SMR" id="A0A8I6Y8J6"/>
<keyword evidence="1" id="KW-0479">Metal-binding</keyword>
<reference evidence="7" key="3">
    <citation type="submission" date="2022-01" db="UniProtKB">
        <authorList>
            <consortium name="EnsemblPlants"/>
        </authorList>
    </citation>
    <scope>IDENTIFICATION</scope>
    <source>
        <strain evidence="7">subsp. vulgare</strain>
    </source>
</reference>
<dbReference type="Proteomes" id="UP000011116">
    <property type="component" value="Chromosome 4H"/>
</dbReference>
<organism evidence="7 8">
    <name type="scientific">Hordeum vulgare subsp. vulgare</name>
    <name type="common">Domesticated barley</name>
    <dbReference type="NCBI Taxonomy" id="112509"/>
    <lineage>
        <taxon>Eukaryota</taxon>
        <taxon>Viridiplantae</taxon>
        <taxon>Streptophyta</taxon>
        <taxon>Embryophyta</taxon>
        <taxon>Tracheophyta</taxon>
        <taxon>Spermatophyta</taxon>
        <taxon>Magnoliopsida</taxon>
        <taxon>Liliopsida</taxon>
        <taxon>Poales</taxon>
        <taxon>Poaceae</taxon>
        <taxon>BOP clade</taxon>
        <taxon>Pooideae</taxon>
        <taxon>Triticodae</taxon>
        <taxon>Triticeae</taxon>
        <taxon>Hordeinae</taxon>
        <taxon>Hordeum</taxon>
    </lineage>
</organism>
<dbReference type="InterPro" id="IPR010666">
    <property type="entry name" value="Znf_GRF"/>
</dbReference>